<dbReference type="InterPro" id="IPR033575">
    <property type="entry name" value="DDA1-like"/>
</dbReference>
<gene>
    <name evidence="4" type="ORF">PHJA_001406200</name>
</gene>
<reference evidence="4" key="1">
    <citation type="submission" date="2020-07" db="EMBL/GenBank/DDBJ databases">
        <title>Ethylene signaling mediates host invasion by parasitic plants.</title>
        <authorList>
            <person name="Yoshida S."/>
        </authorList>
    </citation>
    <scope>NUCLEOTIDE SEQUENCE</scope>
    <source>
        <strain evidence="4">Okayama</strain>
    </source>
</reference>
<name>A0A830BYS4_9LAMI</name>
<dbReference type="GO" id="GO:0032436">
    <property type="term" value="P:positive regulation of proteasomal ubiquitin-dependent protein catabolic process"/>
    <property type="evidence" value="ECO:0007669"/>
    <property type="project" value="TreeGrafter"/>
</dbReference>
<comment type="caution">
    <text evidence="4">The sequence shown here is derived from an EMBL/GenBank/DDBJ whole genome shotgun (WGS) entry which is preliminary data.</text>
</comment>
<organism evidence="4 5">
    <name type="scientific">Phtheirospermum japonicum</name>
    <dbReference type="NCBI Taxonomy" id="374723"/>
    <lineage>
        <taxon>Eukaryota</taxon>
        <taxon>Viridiplantae</taxon>
        <taxon>Streptophyta</taxon>
        <taxon>Embryophyta</taxon>
        <taxon>Tracheophyta</taxon>
        <taxon>Spermatophyta</taxon>
        <taxon>Magnoliopsida</taxon>
        <taxon>eudicotyledons</taxon>
        <taxon>Gunneridae</taxon>
        <taxon>Pentapetalae</taxon>
        <taxon>asterids</taxon>
        <taxon>lamiids</taxon>
        <taxon>Lamiales</taxon>
        <taxon>Orobanchaceae</taxon>
        <taxon>Orobanchaceae incertae sedis</taxon>
        <taxon>Phtheirospermum</taxon>
    </lineage>
</organism>
<keyword evidence="5" id="KW-1185">Reference proteome</keyword>
<feature type="domain" description="DET1- and DDB1-associated protein 1" evidence="3">
    <location>
        <begin position="1"/>
        <end position="38"/>
    </location>
</feature>
<comment type="similarity">
    <text evidence="1">Belongs to the DDA1 family.</text>
</comment>
<feature type="region of interest" description="Disordered" evidence="2">
    <location>
        <begin position="39"/>
        <end position="68"/>
    </location>
</feature>
<dbReference type="PANTHER" id="PTHR31879">
    <property type="entry name" value="DET1- AND DDB1-ASSOCIATED PROTEIN 1"/>
    <property type="match status" value="1"/>
</dbReference>
<dbReference type="OrthoDB" id="8598182at2759"/>
<evidence type="ECO:0000313" key="4">
    <source>
        <dbReference type="EMBL" id="GFP92620.1"/>
    </source>
</evidence>
<dbReference type="Pfam" id="PF10172">
    <property type="entry name" value="DDA1"/>
    <property type="match status" value="1"/>
</dbReference>
<dbReference type="GO" id="GO:0080008">
    <property type="term" value="C:Cul4-RING E3 ubiquitin ligase complex"/>
    <property type="evidence" value="ECO:0007669"/>
    <property type="project" value="TreeGrafter"/>
</dbReference>
<accession>A0A830BYS4</accession>
<dbReference type="Proteomes" id="UP000653305">
    <property type="component" value="Unassembled WGS sequence"/>
</dbReference>
<evidence type="ECO:0000256" key="2">
    <source>
        <dbReference type="SAM" id="MobiDB-lite"/>
    </source>
</evidence>
<dbReference type="AlphaFoldDB" id="A0A830BYS4"/>
<dbReference type="InterPro" id="IPR018276">
    <property type="entry name" value="DDA1_dom"/>
</dbReference>
<sequence>MTPVTYRPTHDRTVPPPDQVIASESKNILLRHFYQQAEDKLRTKRASSENPTPERASKVPRASANDNT</sequence>
<dbReference type="EMBL" id="BMAC01000284">
    <property type="protein sequence ID" value="GFP92620.1"/>
    <property type="molecule type" value="Genomic_DNA"/>
</dbReference>
<evidence type="ECO:0000256" key="1">
    <source>
        <dbReference type="ARBA" id="ARBA00008042"/>
    </source>
</evidence>
<proteinExistence type="inferred from homology"/>
<evidence type="ECO:0000313" key="5">
    <source>
        <dbReference type="Proteomes" id="UP000653305"/>
    </source>
</evidence>
<protein>
    <recommendedName>
        <fullName evidence="3">DET1- and DDB1-associated protein 1 domain-containing protein</fullName>
    </recommendedName>
</protein>
<evidence type="ECO:0000259" key="3">
    <source>
        <dbReference type="Pfam" id="PF10172"/>
    </source>
</evidence>
<dbReference type="PANTHER" id="PTHR31879:SF8">
    <property type="entry name" value="DET1- AND DDB1-ASSOCIATED PROTEIN 1"/>
    <property type="match status" value="1"/>
</dbReference>